<dbReference type="KEGG" id="mai:MICA_2392"/>
<evidence type="ECO:0000313" key="3">
    <source>
        <dbReference type="Proteomes" id="UP000009286"/>
    </source>
</evidence>
<keyword evidence="1" id="KW-0472">Membrane</keyword>
<protein>
    <submittedName>
        <fullName evidence="2">Putative membrane protein</fullName>
    </submittedName>
</protein>
<organism evidence="2 3">
    <name type="scientific">Micavibrio aeruginosavorus (strain ARL-13)</name>
    <dbReference type="NCBI Taxonomy" id="856793"/>
    <lineage>
        <taxon>Bacteria</taxon>
        <taxon>Pseudomonadati</taxon>
        <taxon>Bdellovibrionota</taxon>
        <taxon>Bdellovibrionia</taxon>
        <taxon>Bdellovibrionales</taxon>
        <taxon>Pseudobdellovibrionaceae</taxon>
        <taxon>Micavibrio</taxon>
    </lineage>
</organism>
<proteinExistence type="predicted"/>
<evidence type="ECO:0000256" key="1">
    <source>
        <dbReference type="SAM" id="Phobius"/>
    </source>
</evidence>
<keyword evidence="1" id="KW-1133">Transmembrane helix</keyword>
<dbReference type="HOGENOM" id="CLU_3330103_0_0_5"/>
<accession>G2KMK1</accession>
<keyword evidence="3" id="KW-1185">Reference proteome</keyword>
<dbReference type="Proteomes" id="UP000009286">
    <property type="component" value="Chromosome"/>
</dbReference>
<feature type="transmembrane region" description="Helical" evidence="1">
    <location>
        <begin position="12"/>
        <end position="31"/>
    </location>
</feature>
<dbReference type="AlphaFoldDB" id="G2KMK1"/>
<gene>
    <name evidence="2" type="ordered locus">MICA_2392</name>
</gene>
<sequence length="38" mass="4444">MRSPRSSLQLCRTVLSCFMTIILYFGMTFLLKRFGIVL</sequence>
<dbReference type="EMBL" id="CP002382">
    <property type="protein sequence ID" value="AEP10694.1"/>
    <property type="molecule type" value="Genomic_DNA"/>
</dbReference>
<dbReference type="STRING" id="856793.MICA_2392"/>
<name>G2KMK1_MICAA</name>
<keyword evidence="1" id="KW-0812">Transmembrane</keyword>
<reference evidence="2 3" key="1">
    <citation type="journal article" date="2011" name="BMC Genomics">
        <title>Genomic insights into an obligate epibiotic bacterial predator: Micavibrio aeruginosavorus ARL-13.</title>
        <authorList>
            <person name="Wang Z."/>
            <person name="Kadouri D."/>
            <person name="Wu M."/>
        </authorList>
    </citation>
    <scope>NUCLEOTIDE SEQUENCE [LARGE SCALE GENOMIC DNA]</scope>
    <source>
        <strain evidence="2 3">ARL-13</strain>
    </source>
</reference>
<evidence type="ECO:0000313" key="2">
    <source>
        <dbReference type="EMBL" id="AEP10694.1"/>
    </source>
</evidence>